<evidence type="ECO:0000256" key="11">
    <source>
        <dbReference type="ARBA" id="ARBA00030044"/>
    </source>
</evidence>
<keyword evidence="7" id="KW-0862">Zinc</keyword>
<dbReference type="PANTHER" id="PTHR39453:SF1">
    <property type="entry name" value="PHOSPHATE PROPANOYLTRANSFERASE"/>
    <property type="match status" value="1"/>
</dbReference>
<dbReference type="InterPro" id="IPR008300">
    <property type="entry name" value="PTAC"/>
</dbReference>
<evidence type="ECO:0000256" key="3">
    <source>
        <dbReference type="ARBA" id="ARBA00012206"/>
    </source>
</evidence>
<feature type="compositionally biased region" description="Polar residues" evidence="14">
    <location>
        <begin position="1"/>
        <end position="12"/>
    </location>
</feature>
<evidence type="ECO:0000256" key="12">
    <source>
        <dbReference type="ARBA" id="ARBA00030939"/>
    </source>
</evidence>
<evidence type="ECO:0000256" key="13">
    <source>
        <dbReference type="ARBA" id="ARBA00033077"/>
    </source>
</evidence>
<evidence type="ECO:0000256" key="6">
    <source>
        <dbReference type="ARBA" id="ARBA00022723"/>
    </source>
</evidence>
<dbReference type="AlphaFoldDB" id="A0A5C5Z399"/>
<evidence type="ECO:0000256" key="7">
    <source>
        <dbReference type="ARBA" id="ARBA00022833"/>
    </source>
</evidence>
<dbReference type="Proteomes" id="UP000315010">
    <property type="component" value="Unassembled WGS sequence"/>
</dbReference>
<dbReference type="PANTHER" id="PTHR39453">
    <property type="entry name" value="PHOSPHATE PROPANOYLTRANSFERASE"/>
    <property type="match status" value="1"/>
</dbReference>
<dbReference type="GO" id="GO:0031469">
    <property type="term" value="C:bacterial microcompartment"/>
    <property type="evidence" value="ECO:0007669"/>
    <property type="project" value="UniProtKB-SubCell"/>
</dbReference>
<gene>
    <name evidence="15" type="primary">pduL</name>
    <name evidence="15" type="ORF">CA13_25300</name>
</gene>
<comment type="caution">
    <text evidence="15">The sequence shown here is derived from an EMBL/GenBank/DDBJ whole genome shotgun (WGS) entry which is preliminary data.</text>
</comment>
<evidence type="ECO:0000256" key="14">
    <source>
        <dbReference type="SAM" id="MobiDB-lite"/>
    </source>
</evidence>
<organism evidence="15 16">
    <name type="scientific">Novipirellula herctigrandis</name>
    <dbReference type="NCBI Taxonomy" id="2527986"/>
    <lineage>
        <taxon>Bacteria</taxon>
        <taxon>Pseudomonadati</taxon>
        <taxon>Planctomycetota</taxon>
        <taxon>Planctomycetia</taxon>
        <taxon>Pirellulales</taxon>
        <taxon>Pirellulaceae</taxon>
        <taxon>Novipirellula</taxon>
    </lineage>
</organism>
<evidence type="ECO:0000256" key="8">
    <source>
        <dbReference type="ARBA" id="ARBA00023315"/>
    </source>
</evidence>
<protein>
    <recommendedName>
        <fullName evidence="4">Phosphate propanoyltransferase</fullName>
        <ecNumber evidence="3">2.3.1.222</ecNumber>
    </recommendedName>
    <alternativeName>
        <fullName evidence="12">Phosphate acyltransferase PduL</fullName>
    </alternativeName>
    <alternativeName>
        <fullName evidence="11">Phosphotransacylase PduL</fullName>
    </alternativeName>
    <alternativeName>
        <fullName evidence="13">Propanediol utilization protein PduL</fullName>
    </alternativeName>
</protein>
<keyword evidence="6" id="KW-0479">Metal-binding</keyword>
<dbReference type="EC" id="2.3.1.222" evidence="3"/>
<feature type="region of interest" description="Disordered" evidence="14">
    <location>
        <begin position="1"/>
        <end position="24"/>
    </location>
</feature>
<reference evidence="15 16" key="1">
    <citation type="submission" date="2019-02" db="EMBL/GenBank/DDBJ databases">
        <title>Deep-cultivation of Planctomycetes and their phenomic and genomic characterization uncovers novel biology.</title>
        <authorList>
            <person name="Wiegand S."/>
            <person name="Jogler M."/>
            <person name="Boedeker C."/>
            <person name="Pinto D."/>
            <person name="Vollmers J."/>
            <person name="Rivas-Marin E."/>
            <person name="Kohn T."/>
            <person name="Peeters S.H."/>
            <person name="Heuer A."/>
            <person name="Rast P."/>
            <person name="Oberbeckmann S."/>
            <person name="Bunk B."/>
            <person name="Jeske O."/>
            <person name="Meyerdierks A."/>
            <person name="Storesund J.E."/>
            <person name="Kallscheuer N."/>
            <person name="Luecker S."/>
            <person name="Lage O.M."/>
            <person name="Pohl T."/>
            <person name="Merkel B.J."/>
            <person name="Hornburger P."/>
            <person name="Mueller R.-W."/>
            <person name="Bruemmer F."/>
            <person name="Labrenz M."/>
            <person name="Spormann A.M."/>
            <person name="Op Den Camp H."/>
            <person name="Overmann J."/>
            <person name="Amann R."/>
            <person name="Jetten M.S.M."/>
            <person name="Mascher T."/>
            <person name="Medema M.H."/>
            <person name="Devos D.P."/>
            <person name="Kaster A.-K."/>
            <person name="Ovreas L."/>
            <person name="Rohde M."/>
            <person name="Galperin M.Y."/>
            <person name="Jogler C."/>
        </authorList>
    </citation>
    <scope>NUCLEOTIDE SEQUENCE [LARGE SCALE GENOMIC DNA]</scope>
    <source>
        <strain evidence="15 16">CA13</strain>
    </source>
</reference>
<proteinExistence type="inferred from homology"/>
<comment type="similarity">
    <text evidence="2">Belongs to the PduL family.</text>
</comment>
<keyword evidence="16" id="KW-1185">Reference proteome</keyword>
<evidence type="ECO:0000256" key="1">
    <source>
        <dbReference type="ARBA" id="ARBA00001947"/>
    </source>
</evidence>
<sequence length="263" mass="28925">MRPIENSQPNQNRKQETKTKMTQTIDRSQIEALVRNVIRGTRDAAPAKVADSLSGFSPPGWVDGQPNLRVSISARHVHLTDEHVEMLFGAGSKLEPDKDLYQDGFYAAKQTVMVVGPRRRMLPNVRVLGPTRPFSQVELALTDSISLGIDAPVRHSGHIHDTPGCVLVGPAGTVKLDHGVIRAARHVHMNFADADHYGVKNSEKMQLVVKSKECGVIFEDVLVRADKDAKLEVHIDTDEGNACNLEAATEILLRKDSCGCKKK</sequence>
<dbReference type="NCBIfam" id="NF011652">
    <property type="entry name" value="PRK15070.1"/>
    <property type="match status" value="1"/>
</dbReference>
<keyword evidence="8 15" id="KW-0012">Acyltransferase</keyword>
<dbReference type="Pfam" id="PF06130">
    <property type="entry name" value="PTAC"/>
    <property type="match status" value="1"/>
</dbReference>
<evidence type="ECO:0000313" key="16">
    <source>
        <dbReference type="Proteomes" id="UP000315010"/>
    </source>
</evidence>
<name>A0A5C5Z399_9BACT</name>
<comment type="subcellular location">
    <subcellularLocation>
        <location evidence="9">Bacterial microcompartment</location>
    </subcellularLocation>
</comment>
<comment type="cofactor">
    <cofactor evidence="1">
        <name>Zn(2+)</name>
        <dbReference type="ChEBI" id="CHEBI:29105"/>
    </cofactor>
</comment>
<evidence type="ECO:0000256" key="10">
    <source>
        <dbReference type="ARBA" id="ARBA00024446"/>
    </source>
</evidence>
<accession>A0A5C5Z399</accession>
<keyword evidence="10" id="KW-1283">Bacterial microcompartment</keyword>
<dbReference type="GO" id="GO:0016747">
    <property type="term" value="F:acyltransferase activity, transferring groups other than amino-acyl groups"/>
    <property type="evidence" value="ECO:0007669"/>
    <property type="project" value="InterPro"/>
</dbReference>
<evidence type="ECO:0000256" key="4">
    <source>
        <dbReference type="ARBA" id="ARBA00020837"/>
    </source>
</evidence>
<evidence type="ECO:0000256" key="5">
    <source>
        <dbReference type="ARBA" id="ARBA00022679"/>
    </source>
</evidence>
<dbReference type="GO" id="GO:0046872">
    <property type="term" value="F:metal ion binding"/>
    <property type="evidence" value="ECO:0007669"/>
    <property type="project" value="UniProtKB-KW"/>
</dbReference>
<dbReference type="EMBL" id="SJPJ01000001">
    <property type="protein sequence ID" value="TWT81083.1"/>
    <property type="molecule type" value="Genomic_DNA"/>
</dbReference>
<evidence type="ECO:0000256" key="9">
    <source>
        <dbReference type="ARBA" id="ARBA00024322"/>
    </source>
</evidence>
<evidence type="ECO:0000256" key="2">
    <source>
        <dbReference type="ARBA" id="ARBA00007342"/>
    </source>
</evidence>
<keyword evidence="5 15" id="KW-0808">Transferase</keyword>
<evidence type="ECO:0000313" key="15">
    <source>
        <dbReference type="EMBL" id="TWT81083.1"/>
    </source>
</evidence>